<dbReference type="Gene3D" id="3.60.21.10">
    <property type="match status" value="1"/>
</dbReference>
<reference evidence="2" key="1">
    <citation type="submission" date="2021-02" db="EMBL/GenBank/DDBJ databases">
        <authorList>
            <person name="Nowell W R."/>
        </authorList>
    </citation>
    <scope>NUCLEOTIDE SEQUENCE</scope>
</reference>
<name>A0A820NHT0_9BILA</name>
<organism evidence="2 3">
    <name type="scientific">Adineta steineri</name>
    <dbReference type="NCBI Taxonomy" id="433720"/>
    <lineage>
        <taxon>Eukaryota</taxon>
        <taxon>Metazoa</taxon>
        <taxon>Spiralia</taxon>
        <taxon>Gnathifera</taxon>
        <taxon>Rotifera</taxon>
        <taxon>Eurotatoria</taxon>
        <taxon>Bdelloidea</taxon>
        <taxon>Adinetida</taxon>
        <taxon>Adinetidae</taxon>
        <taxon>Adineta</taxon>
    </lineage>
</organism>
<proteinExistence type="predicted"/>
<sequence>ERCISDGITHVLIGMAGQDIDSGEYSGAEWSMYYDQEYGYTQLWANRTYFHFTYYHNDNDALIDQFVLTK</sequence>
<comment type="caution">
    <text evidence="2">The sequence shown here is derived from an EMBL/GenBank/DDBJ whole genome shotgun (WGS) entry which is preliminary data.</text>
</comment>
<accession>A0A820NHT0</accession>
<protein>
    <recommendedName>
        <fullName evidence="1">Purple acid phosphatase C-terminal domain-containing protein</fullName>
    </recommendedName>
</protein>
<dbReference type="InterPro" id="IPR025733">
    <property type="entry name" value="PAPs_C"/>
</dbReference>
<dbReference type="EMBL" id="CAJOAZ010024934">
    <property type="protein sequence ID" value="CAF4388815.1"/>
    <property type="molecule type" value="Genomic_DNA"/>
</dbReference>
<feature type="non-terminal residue" evidence="2">
    <location>
        <position position="1"/>
    </location>
</feature>
<evidence type="ECO:0000313" key="2">
    <source>
        <dbReference type="EMBL" id="CAF4388815.1"/>
    </source>
</evidence>
<feature type="domain" description="Purple acid phosphatase C-terminal" evidence="1">
    <location>
        <begin position="7"/>
        <end position="65"/>
    </location>
</feature>
<dbReference type="InterPro" id="IPR029052">
    <property type="entry name" value="Metallo-depent_PP-like"/>
</dbReference>
<evidence type="ECO:0000259" key="1">
    <source>
        <dbReference type="Pfam" id="PF14008"/>
    </source>
</evidence>
<evidence type="ECO:0000313" key="3">
    <source>
        <dbReference type="Proteomes" id="UP000663844"/>
    </source>
</evidence>
<gene>
    <name evidence="2" type="ORF">OXD698_LOCUS50782</name>
</gene>
<dbReference type="Proteomes" id="UP000663844">
    <property type="component" value="Unassembled WGS sequence"/>
</dbReference>
<dbReference type="Pfam" id="PF14008">
    <property type="entry name" value="Metallophos_C"/>
    <property type="match status" value="1"/>
</dbReference>
<dbReference type="AlphaFoldDB" id="A0A820NHT0"/>